<dbReference type="SMART" id="SM00382">
    <property type="entry name" value="AAA"/>
    <property type="match status" value="1"/>
</dbReference>
<dbReference type="OrthoDB" id="9782163at2"/>
<keyword evidence="8" id="KW-0472">Membrane</keyword>
<dbReference type="eggNOG" id="COG1122">
    <property type="taxonomic scope" value="Bacteria"/>
</dbReference>
<keyword evidence="5" id="KW-0547">Nucleotide-binding</keyword>
<evidence type="ECO:0000256" key="5">
    <source>
        <dbReference type="ARBA" id="ARBA00022741"/>
    </source>
</evidence>
<dbReference type="STRING" id="398767.Glov_2767"/>
<dbReference type="PANTHER" id="PTHR43553:SF24">
    <property type="entry name" value="ENERGY-COUPLING FACTOR TRANSPORTER ATP-BINDING PROTEIN ECFA1"/>
    <property type="match status" value="1"/>
</dbReference>
<evidence type="ECO:0000313" key="11">
    <source>
        <dbReference type="Proteomes" id="UP000002420"/>
    </source>
</evidence>
<dbReference type="InterPro" id="IPR003593">
    <property type="entry name" value="AAA+_ATPase"/>
</dbReference>
<dbReference type="GO" id="GO:0043190">
    <property type="term" value="C:ATP-binding cassette (ABC) transporter complex"/>
    <property type="evidence" value="ECO:0007669"/>
    <property type="project" value="TreeGrafter"/>
</dbReference>
<sequence length="255" mass="27223">MSHHIVAADRLSFSYPDGTAALRSVSFCIHHGESVALIGANGAGKSTLLQQLNGCLTPSSGEVRIGDFPVTPRTLQEVRRTVGMVFQDPDDQLFMPTVFDDIAFGPLNRGVAPGDIEAQVAAALQAVGAGHLAGKPPYRLSCGEKKRVAIATVLAMDPAILVMDEPTAGLDPFSRREVIKLLKNFSHTRIITSHDLDMVAEVCDRVIVMHGGEIRADGTAEEIFADTELLAGCRLEPPFSMQACVVCGRRGVTAC</sequence>
<dbReference type="CDD" id="cd03225">
    <property type="entry name" value="ABC_cobalt_CbiO_domain1"/>
    <property type="match status" value="1"/>
</dbReference>
<dbReference type="HOGENOM" id="CLU_000604_1_22_7"/>
<dbReference type="Pfam" id="PF00005">
    <property type="entry name" value="ABC_tran"/>
    <property type="match status" value="1"/>
</dbReference>
<evidence type="ECO:0000259" key="9">
    <source>
        <dbReference type="PROSITE" id="PS50893"/>
    </source>
</evidence>
<dbReference type="InterPro" id="IPR015856">
    <property type="entry name" value="ABC_transpr_CbiO/EcfA_su"/>
</dbReference>
<dbReference type="GO" id="GO:0005524">
    <property type="term" value="F:ATP binding"/>
    <property type="evidence" value="ECO:0007669"/>
    <property type="project" value="UniProtKB-KW"/>
</dbReference>
<evidence type="ECO:0000256" key="3">
    <source>
        <dbReference type="ARBA" id="ARBA00022448"/>
    </source>
</evidence>
<evidence type="ECO:0000256" key="2">
    <source>
        <dbReference type="ARBA" id="ARBA00005417"/>
    </source>
</evidence>
<dbReference type="AlphaFoldDB" id="B3E7G3"/>
<dbReference type="Gene3D" id="3.40.50.300">
    <property type="entry name" value="P-loop containing nucleotide triphosphate hydrolases"/>
    <property type="match status" value="1"/>
</dbReference>
<evidence type="ECO:0000256" key="1">
    <source>
        <dbReference type="ARBA" id="ARBA00004236"/>
    </source>
</evidence>
<dbReference type="RefSeq" id="WP_012470809.1">
    <property type="nucleotide sequence ID" value="NC_010814.1"/>
</dbReference>
<evidence type="ECO:0000256" key="8">
    <source>
        <dbReference type="ARBA" id="ARBA00023136"/>
    </source>
</evidence>
<dbReference type="FunFam" id="3.40.50.300:FF:000224">
    <property type="entry name" value="Energy-coupling factor transporter ATP-binding protein EcfA"/>
    <property type="match status" value="1"/>
</dbReference>
<dbReference type="GO" id="GO:0042626">
    <property type="term" value="F:ATPase-coupled transmembrane transporter activity"/>
    <property type="evidence" value="ECO:0007669"/>
    <property type="project" value="TreeGrafter"/>
</dbReference>
<dbReference type="InterPro" id="IPR003439">
    <property type="entry name" value="ABC_transporter-like_ATP-bd"/>
</dbReference>
<feature type="domain" description="ABC transporter" evidence="9">
    <location>
        <begin position="6"/>
        <end position="236"/>
    </location>
</feature>
<comment type="similarity">
    <text evidence="2">Belongs to the ABC transporter superfamily.</text>
</comment>
<name>B3E7G3_TRIL1</name>
<dbReference type="PROSITE" id="PS50893">
    <property type="entry name" value="ABC_TRANSPORTER_2"/>
    <property type="match status" value="1"/>
</dbReference>
<keyword evidence="6" id="KW-0067">ATP-binding</keyword>
<comment type="subcellular location">
    <subcellularLocation>
        <location evidence="1">Cell membrane</location>
    </subcellularLocation>
</comment>
<evidence type="ECO:0000313" key="10">
    <source>
        <dbReference type="EMBL" id="ACD96480.1"/>
    </source>
</evidence>
<accession>B3E7G3</accession>
<keyword evidence="4" id="KW-1003">Cell membrane</keyword>
<evidence type="ECO:0000256" key="4">
    <source>
        <dbReference type="ARBA" id="ARBA00022475"/>
    </source>
</evidence>
<proteinExistence type="inferred from homology"/>
<dbReference type="InterPro" id="IPR050095">
    <property type="entry name" value="ECF_ABC_transporter_ATP-bd"/>
</dbReference>
<evidence type="ECO:0000256" key="6">
    <source>
        <dbReference type="ARBA" id="ARBA00022840"/>
    </source>
</evidence>
<dbReference type="Proteomes" id="UP000002420">
    <property type="component" value="Chromosome"/>
</dbReference>
<keyword evidence="11" id="KW-1185">Reference proteome</keyword>
<keyword evidence="7" id="KW-1278">Translocase</keyword>
<reference evidence="10 11" key="1">
    <citation type="submission" date="2008-05" db="EMBL/GenBank/DDBJ databases">
        <title>Complete sequence of chromosome of Geobacter lovleyi SZ.</title>
        <authorList>
            <consortium name="US DOE Joint Genome Institute"/>
            <person name="Lucas S."/>
            <person name="Copeland A."/>
            <person name="Lapidus A."/>
            <person name="Glavina del Rio T."/>
            <person name="Dalin E."/>
            <person name="Tice H."/>
            <person name="Bruce D."/>
            <person name="Goodwin L."/>
            <person name="Pitluck S."/>
            <person name="Chertkov O."/>
            <person name="Meincke L."/>
            <person name="Brettin T."/>
            <person name="Detter J.C."/>
            <person name="Han C."/>
            <person name="Tapia R."/>
            <person name="Kuske C.R."/>
            <person name="Schmutz J."/>
            <person name="Larimer F."/>
            <person name="Land M."/>
            <person name="Hauser L."/>
            <person name="Kyrpides N."/>
            <person name="Mikhailova N."/>
            <person name="Sung Y."/>
            <person name="Fletcher K.E."/>
            <person name="Ritalahti K.M."/>
            <person name="Loeffler F.E."/>
            <person name="Richardson P."/>
        </authorList>
    </citation>
    <scope>NUCLEOTIDE SEQUENCE [LARGE SCALE GENOMIC DNA]</scope>
    <source>
        <strain evidence="11">ATCC BAA-1151 / DSM 17278 / SZ</strain>
    </source>
</reference>
<dbReference type="PANTHER" id="PTHR43553">
    <property type="entry name" value="HEAVY METAL TRANSPORTER"/>
    <property type="match status" value="1"/>
</dbReference>
<protein>
    <submittedName>
        <fullName evidence="10">Cobalt ABC transporter, ATPase subunit</fullName>
    </submittedName>
</protein>
<dbReference type="InterPro" id="IPR027417">
    <property type="entry name" value="P-loop_NTPase"/>
</dbReference>
<dbReference type="EMBL" id="CP001089">
    <property type="protein sequence ID" value="ACD96480.1"/>
    <property type="molecule type" value="Genomic_DNA"/>
</dbReference>
<dbReference type="GO" id="GO:0016887">
    <property type="term" value="F:ATP hydrolysis activity"/>
    <property type="evidence" value="ECO:0007669"/>
    <property type="project" value="InterPro"/>
</dbReference>
<evidence type="ECO:0000256" key="7">
    <source>
        <dbReference type="ARBA" id="ARBA00022967"/>
    </source>
</evidence>
<dbReference type="KEGG" id="glo:Glov_2767"/>
<organism evidence="10 11">
    <name type="scientific">Trichlorobacter lovleyi (strain ATCC BAA-1151 / DSM 17278 / SZ)</name>
    <name type="common">Geobacter lovleyi</name>
    <dbReference type="NCBI Taxonomy" id="398767"/>
    <lineage>
        <taxon>Bacteria</taxon>
        <taxon>Pseudomonadati</taxon>
        <taxon>Thermodesulfobacteriota</taxon>
        <taxon>Desulfuromonadia</taxon>
        <taxon>Geobacterales</taxon>
        <taxon>Geobacteraceae</taxon>
        <taxon>Trichlorobacter</taxon>
    </lineage>
</organism>
<dbReference type="SUPFAM" id="SSF52540">
    <property type="entry name" value="P-loop containing nucleoside triphosphate hydrolases"/>
    <property type="match status" value="1"/>
</dbReference>
<gene>
    <name evidence="10" type="ordered locus">Glov_2767</name>
</gene>
<keyword evidence="3" id="KW-0813">Transport</keyword>